<feature type="region of interest" description="Disordered" evidence="5">
    <location>
        <begin position="147"/>
        <end position="175"/>
    </location>
</feature>
<evidence type="ECO:0000256" key="6">
    <source>
        <dbReference type="SAM" id="SignalP"/>
    </source>
</evidence>
<dbReference type="PANTHER" id="PTHR30329">
    <property type="entry name" value="STATOR ELEMENT OF FLAGELLAR MOTOR COMPLEX"/>
    <property type="match status" value="1"/>
</dbReference>
<keyword evidence="9" id="KW-1185">Reference proteome</keyword>
<feature type="chain" id="PRO_5013084363" evidence="6">
    <location>
        <begin position="25"/>
        <end position="175"/>
    </location>
</feature>
<comment type="subcellular location">
    <subcellularLocation>
        <location evidence="1">Cell outer membrane</location>
    </subcellularLocation>
</comment>
<dbReference type="Proteomes" id="UP000223606">
    <property type="component" value="Chromosome 1"/>
</dbReference>
<name>A0A2C9D110_9HYPH</name>
<reference evidence="9" key="1">
    <citation type="submission" date="2017-09" db="EMBL/GenBank/DDBJ databases">
        <title>Genome sequence of Nannocystis excedens DSM 71.</title>
        <authorList>
            <person name="Blom J."/>
        </authorList>
    </citation>
    <scope>NUCLEOTIDE SEQUENCE [LARGE SCALE GENOMIC DNA]</scope>
    <source>
        <strain evidence="9">type strain: E19</strain>
    </source>
</reference>
<evidence type="ECO:0000259" key="7">
    <source>
        <dbReference type="PROSITE" id="PS51123"/>
    </source>
</evidence>
<feature type="domain" description="OmpA-like" evidence="7">
    <location>
        <begin position="61"/>
        <end position="175"/>
    </location>
</feature>
<evidence type="ECO:0000256" key="5">
    <source>
        <dbReference type="SAM" id="MobiDB-lite"/>
    </source>
</evidence>
<accession>A0A2C9D110</accession>
<dbReference type="SUPFAM" id="SSF103088">
    <property type="entry name" value="OmpA-like"/>
    <property type="match status" value="1"/>
</dbReference>
<dbReference type="CDD" id="cd07185">
    <property type="entry name" value="OmpA_C-like"/>
    <property type="match status" value="1"/>
</dbReference>
<protein>
    <submittedName>
        <fullName evidence="8">Outer membrane porin F</fullName>
    </submittedName>
</protein>
<dbReference type="InterPro" id="IPR006664">
    <property type="entry name" value="OMP_bac"/>
</dbReference>
<sequence>MAMRTSVLLAGAAILLAPLTGALAQESYSSKDVVDFFVKEKELGAARAVCIGTAEECAKAQPAKPATFDLRVTFDLDSDQLTSDAKTQLKAFADALRDDRLAKLKFMVEGFTDATGTETYNMDLSVRRANAVVSFLKAEGVESDRLKPMGFGEARPRAEDPFDPSNRRVETRLAE</sequence>
<dbReference type="AlphaFoldDB" id="A0A2C9D110"/>
<dbReference type="EMBL" id="LT960614">
    <property type="protein sequence ID" value="SON53924.1"/>
    <property type="molecule type" value="Genomic_DNA"/>
</dbReference>
<organism evidence="8 9">
    <name type="scientific">Hartmannibacter diazotrophicus</name>
    <dbReference type="NCBI Taxonomy" id="1482074"/>
    <lineage>
        <taxon>Bacteria</taxon>
        <taxon>Pseudomonadati</taxon>
        <taxon>Pseudomonadota</taxon>
        <taxon>Alphaproteobacteria</taxon>
        <taxon>Hyphomicrobiales</taxon>
        <taxon>Pleomorphomonadaceae</taxon>
        <taxon>Hartmannibacter</taxon>
    </lineage>
</organism>
<dbReference type="Pfam" id="PF00691">
    <property type="entry name" value="OmpA"/>
    <property type="match status" value="1"/>
</dbReference>
<evidence type="ECO:0000256" key="4">
    <source>
        <dbReference type="PROSITE-ProRule" id="PRU00473"/>
    </source>
</evidence>
<dbReference type="InterPro" id="IPR006665">
    <property type="entry name" value="OmpA-like"/>
</dbReference>
<keyword evidence="2 4" id="KW-0472">Membrane</keyword>
<evidence type="ECO:0000256" key="2">
    <source>
        <dbReference type="ARBA" id="ARBA00023136"/>
    </source>
</evidence>
<feature type="compositionally biased region" description="Basic and acidic residues" evidence="5">
    <location>
        <begin position="154"/>
        <end position="175"/>
    </location>
</feature>
<dbReference type="PANTHER" id="PTHR30329:SF21">
    <property type="entry name" value="LIPOPROTEIN YIAD-RELATED"/>
    <property type="match status" value="1"/>
</dbReference>
<dbReference type="KEGG" id="hdi:HDIA_0383"/>
<dbReference type="PROSITE" id="PS51123">
    <property type="entry name" value="OMPA_2"/>
    <property type="match status" value="1"/>
</dbReference>
<keyword evidence="3" id="KW-0998">Cell outer membrane</keyword>
<proteinExistence type="predicted"/>
<dbReference type="InterPro" id="IPR050330">
    <property type="entry name" value="Bact_OuterMem_StrucFunc"/>
</dbReference>
<dbReference type="PRINTS" id="PR01021">
    <property type="entry name" value="OMPADOMAIN"/>
</dbReference>
<gene>
    <name evidence="8" type="primary">oprF_1</name>
    <name evidence="8" type="ORF">HDIA_0383</name>
</gene>
<keyword evidence="6" id="KW-0732">Signal</keyword>
<evidence type="ECO:0000313" key="8">
    <source>
        <dbReference type="EMBL" id="SON53924.1"/>
    </source>
</evidence>
<dbReference type="Gene3D" id="3.30.1330.60">
    <property type="entry name" value="OmpA-like domain"/>
    <property type="match status" value="1"/>
</dbReference>
<dbReference type="GO" id="GO:0009279">
    <property type="term" value="C:cell outer membrane"/>
    <property type="evidence" value="ECO:0007669"/>
    <property type="project" value="UniProtKB-SubCell"/>
</dbReference>
<evidence type="ECO:0000256" key="1">
    <source>
        <dbReference type="ARBA" id="ARBA00004442"/>
    </source>
</evidence>
<evidence type="ECO:0000256" key="3">
    <source>
        <dbReference type="ARBA" id="ARBA00023237"/>
    </source>
</evidence>
<dbReference type="InterPro" id="IPR036737">
    <property type="entry name" value="OmpA-like_sf"/>
</dbReference>
<evidence type="ECO:0000313" key="9">
    <source>
        <dbReference type="Proteomes" id="UP000223606"/>
    </source>
</evidence>
<feature type="signal peptide" evidence="6">
    <location>
        <begin position="1"/>
        <end position="24"/>
    </location>
</feature>